<dbReference type="SUPFAM" id="SSF54427">
    <property type="entry name" value="NTF2-like"/>
    <property type="match status" value="1"/>
</dbReference>
<dbReference type="InterPro" id="IPR037401">
    <property type="entry name" value="SnoaL-like"/>
</dbReference>
<reference evidence="2 3" key="1">
    <citation type="submission" date="2023-08" db="EMBL/GenBank/DDBJ databases">
        <title>Black Yeasts Isolated from many extreme environments.</title>
        <authorList>
            <person name="Coleine C."/>
            <person name="Stajich J.E."/>
            <person name="Selbmann L."/>
        </authorList>
    </citation>
    <scope>NUCLEOTIDE SEQUENCE [LARGE SCALE GENOMIC DNA]</scope>
    <source>
        <strain evidence="2 3">CCFEE 5935</strain>
    </source>
</reference>
<organism evidence="2 3">
    <name type="scientific">Saxophila tyrrhenica</name>
    <dbReference type="NCBI Taxonomy" id="1690608"/>
    <lineage>
        <taxon>Eukaryota</taxon>
        <taxon>Fungi</taxon>
        <taxon>Dikarya</taxon>
        <taxon>Ascomycota</taxon>
        <taxon>Pezizomycotina</taxon>
        <taxon>Dothideomycetes</taxon>
        <taxon>Dothideomycetidae</taxon>
        <taxon>Mycosphaerellales</taxon>
        <taxon>Extremaceae</taxon>
        <taxon>Saxophila</taxon>
    </lineage>
</organism>
<proteinExistence type="predicted"/>
<dbReference type="RefSeq" id="XP_064659742.1">
    <property type="nucleotide sequence ID" value="XM_064802381.1"/>
</dbReference>
<dbReference type="Gene3D" id="3.10.450.50">
    <property type="match status" value="1"/>
</dbReference>
<dbReference type="GeneID" id="89926476"/>
<dbReference type="EMBL" id="JAVRRT010000007">
    <property type="protein sequence ID" value="KAK5170544.1"/>
    <property type="molecule type" value="Genomic_DNA"/>
</dbReference>
<evidence type="ECO:0000313" key="3">
    <source>
        <dbReference type="Proteomes" id="UP001337655"/>
    </source>
</evidence>
<dbReference type="Pfam" id="PF13577">
    <property type="entry name" value="SnoaL_4"/>
    <property type="match status" value="1"/>
</dbReference>
<keyword evidence="3" id="KW-1185">Reference proteome</keyword>
<dbReference type="InterPro" id="IPR032710">
    <property type="entry name" value="NTF2-like_dom_sf"/>
</dbReference>
<comment type="caution">
    <text evidence="2">The sequence shown here is derived from an EMBL/GenBank/DDBJ whole genome shotgun (WGS) entry which is preliminary data.</text>
</comment>
<evidence type="ECO:0000313" key="2">
    <source>
        <dbReference type="EMBL" id="KAK5170544.1"/>
    </source>
</evidence>
<gene>
    <name evidence="2" type="ORF">LTR77_005132</name>
</gene>
<evidence type="ECO:0000259" key="1">
    <source>
        <dbReference type="Pfam" id="PF13577"/>
    </source>
</evidence>
<name>A0AAV9PBD2_9PEZI</name>
<accession>A0AAV9PBD2</accession>
<feature type="domain" description="SnoaL-like" evidence="1">
    <location>
        <begin position="74"/>
        <end position="207"/>
    </location>
</feature>
<protein>
    <recommendedName>
        <fullName evidence="1">SnoaL-like domain-containing protein</fullName>
    </recommendedName>
</protein>
<dbReference type="Proteomes" id="UP001337655">
    <property type="component" value="Unassembled WGS sequence"/>
</dbReference>
<dbReference type="AlphaFoldDB" id="A0AAV9PBD2"/>
<sequence length="224" mass="24991">MFLMDMADRREFATERTRGDRTEIAETTDFVLTTSPLSSPLPPNDMDVLMRPDTKEVYLWPRANTDKMPNAGGLTDREAAIDAVIRFVCALDEGSHELSASSMTEDMVLDMTPFQKLGWDAKSTHGRTEVVNLLMDRVGTALDTTHSATNIRCTVSGDSAELTSSVLAQHFRKGEGSSPEFQDYYLFGNFYKAEIVREGELWRIKKLSIAPGWTQGNPEVMKVG</sequence>